<evidence type="ECO:0000259" key="6">
    <source>
        <dbReference type="PROSITE" id="PS50111"/>
    </source>
</evidence>
<comment type="caution">
    <text evidence="8">The sequence shown here is derived from an EMBL/GenBank/DDBJ whole genome shotgun (WGS) entry which is preliminary data.</text>
</comment>
<dbReference type="CDD" id="cd11386">
    <property type="entry name" value="MCP_signal"/>
    <property type="match status" value="1"/>
</dbReference>
<evidence type="ECO:0000313" key="9">
    <source>
        <dbReference type="Proteomes" id="UP001595453"/>
    </source>
</evidence>
<dbReference type="PROSITE" id="PS50885">
    <property type="entry name" value="HAMP"/>
    <property type="match status" value="1"/>
</dbReference>
<dbReference type="InterPro" id="IPR004089">
    <property type="entry name" value="MCPsignal_dom"/>
</dbReference>
<dbReference type="PANTHER" id="PTHR32089:SF112">
    <property type="entry name" value="LYSOZYME-LIKE PROTEIN-RELATED"/>
    <property type="match status" value="1"/>
</dbReference>
<dbReference type="InterPro" id="IPR003660">
    <property type="entry name" value="HAMP_dom"/>
</dbReference>
<protein>
    <submittedName>
        <fullName evidence="8">Methyl-accepting chemotaxis protein</fullName>
    </submittedName>
</protein>
<accession>A0ABV7CGF0</accession>
<name>A0ABV7CGF0_9GAMM</name>
<keyword evidence="5" id="KW-0812">Transmembrane</keyword>
<evidence type="ECO:0000259" key="7">
    <source>
        <dbReference type="PROSITE" id="PS50885"/>
    </source>
</evidence>
<evidence type="ECO:0000256" key="5">
    <source>
        <dbReference type="SAM" id="Phobius"/>
    </source>
</evidence>
<dbReference type="SUPFAM" id="SSF58104">
    <property type="entry name" value="Methyl-accepting chemotaxis protein (MCP) signaling domain"/>
    <property type="match status" value="1"/>
</dbReference>
<evidence type="ECO:0000256" key="2">
    <source>
        <dbReference type="ARBA" id="ARBA00023224"/>
    </source>
</evidence>
<keyword evidence="2 4" id="KW-0807">Transducer</keyword>
<keyword evidence="5" id="KW-0472">Membrane</keyword>
<feature type="transmembrane region" description="Helical" evidence="5">
    <location>
        <begin position="352"/>
        <end position="373"/>
    </location>
</feature>
<dbReference type="Pfam" id="PF00015">
    <property type="entry name" value="MCPsignal"/>
    <property type="match status" value="1"/>
</dbReference>
<dbReference type="Proteomes" id="UP001595453">
    <property type="component" value="Unassembled WGS sequence"/>
</dbReference>
<dbReference type="PANTHER" id="PTHR32089">
    <property type="entry name" value="METHYL-ACCEPTING CHEMOTAXIS PROTEIN MCPB"/>
    <property type="match status" value="1"/>
</dbReference>
<sequence>MGSFQFATMRLQIAIIAASCLVLAVIATIGFGVWNSVRLFAANDSATSALYIEQTSKTLAAELSQQANGIEVLITESLGVARGLADSSEALIREKAGLSREQFSQMVVRSMLNHQKLLGAYLVWEPNAVDGADASFTNNGQHSTAQGQFGPYWTRDNNGNLGIQPVTTDGLYSEARNSRGLRGSEWYLCPRDKKTSCIVDPAVWEVQGVPTLMTSIVHPIYIDGKFIGIAGVDISMAFLQQLLTDLDSRLYQGKGSLRLISTHGYWVADTQNPQRVGELVDDNLWQAIKPVVQSGKVQFSKQGDDYRVSVPLQLSAFGTPWLLEYQVPAEVVLADMQGLQDTLNREFNQSTVWQLILAAVIAGGGALVLYVVAGQLAKPLQQLTAMVDDLAQSDGDLTCRIEIKRKDEIGRLATALNLFLDKTHTIVSDTAKLVVDLRQSSDVSAEISSRTHQEIGLQQRAIEQVVTAVTEMSATASEVASQASLTADLASQATDAVRSGDSAVGQTSEVVGRLSSSMQEASDLMKKLEYSSNSINSIVEVIRNISEQTNLLALNAAIEAARAGEQGRGFAVVADEVRNLASRTQASTVEIQALISELTGCTNQAVQAIELNQQMVVTCQQSAADAKQKLDGAIHAAANISDAATQIASAAEEQSVVSEDISKNVVNISSAVQGLSQAATDAAEQSSLIARVAKNINGQIGKFKY</sequence>
<evidence type="ECO:0000256" key="1">
    <source>
        <dbReference type="ARBA" id="ARBA00004370"/>
    </source>
</evidence>
<feature type="domain" description="Methyl-accepting transducer" evidence="6">
    <location>
        <begin position="458"/>
        <end position="669"/>
    </location>
</feature>
<dbReference type="CDD" id="cd12913">
    <property type="entry name" value="PDC1_MCP_like"/>
    <property type="match status" value="1"/>
</dbReference>
<keyword evidence="5" id="KW-1133">Transmembrane helix</keyword>
<dbReference type="SMART" id="SM00304">
    <property type="entry name" value="HAMP"/>
    <property type="match status" value="1"/>
</dbReference>
<comment type="similarity">
    <text evidence="3">Belongs to the methyl-accepting chemotaxis (MCP) protein family.</text>
</comment>
<evidence type="ECO:0000313" key="8">
    <source>
        <dbReference type="EMBL" id="MFC3031709.1"/>
    </source>
</evidence>
<dbReference type="RefSeq" id="WP_377121222.1">
    <property type="nucleotide sequence ID" value="NZ_JBHRSD010000010.1"/>
</dbReference>
<feature type="transmembrane region" description="Helical" evidence="5">
    <location>
        <begin position="12"/>
        <end position="34"/>
    </location>
</feature>
<reference evidence="9" key="1">
    <citation type="journal article" date="2019" name="Int. J. Syst. Evol. Microbiol.">
        <title>The Global Catalogue of Microorganisms (GCM) 10K type strain sequencing project: providing services to taxonomists for standard genome sequencing and annotation.</title>
        <authorList>
            <consortium name="The Broad Institute Genomics Platform"/>
            <consortium name="The Broad Institute Genome Sequencing Center for Infectious Disease"/>
            <person name="Wu L."/>
            <person name="Ma J."/>
        </authorList>
    </citation>
    <scope>NUCLEOTIDE SEQUENCE [LARGE SCALE GENOMIC DNA]</scope>
    <source>
        <strain evidence="9">KCTC 42730</strain>
    </source>
</reference>
<dbReference type="CDD" id="cd06225">
    <property type="entry name" value="HAMP"/>
    <property type="match status" value="1"/>
</dbReference>
<dbReference type="Pfam" id="PF22673">
    <property type="entry name" value="MCP-like_PDC_1"/>
    <property type="match status" value="1"/>
</dbReference>
<dbReference type="EMBL" id="JBHRSD010000010">
    <property type="protein sequence ID" value="MFC3031709.1"/>
    <property type="molecule type" value="Genomic_DNA"/>
</dbReference>
<feature type="domain" description="HAMP" evidence="7">
    <location>
        <begin position="374"/>
        <end position="428"/>
    </location>
</feature>
<dbReference type="PROSITE" id="PS50111">
    <property type="entry name" value="CHEMOTAXIS_TRANSDUC_2"/>
    <property type="match status" value="1"/>
</dbReference>
<organism evidence="8 9">
    <name type="scientific">Pseudoalteromonas fenneropenaei</name>
    <dbReference type="NCBI Taxonomy" id="1737459"/>
    <lineage>
        <taxon>Bacteria</taxon>
        <taxon>Pseudomonadati</taxon>
        <taxon>Pseudomonadota</taxon>
        <taxon>Gammaproteobacteria</taxon>
        <taxon>Alteromonadales</taxon>
        <taxon>Pseudoalteromonadaceae</taxon>
        <taxon>Pseudoalteromonas</taxon>
    </lineage>
</organism>
<comment type="subcellular location">
    <subcellularLocation>
        <location evidence="1">Membrane</location>
    </subcellularLocation>
</comment>
<dbReference type="Gene3D" id="3.30.450.20">
    <property type="entry name" value="PAS domain"/>
    <property type="match status" value="1"/>
</dbReference>
<proteinExistence type="inferred from homology"/>
<evidence type="ECO:0000256" key="4">
    <source>
        <dbReference type="PROSITE-ProRule" id="PRU00284"/>
    </source>
</evidence>
<gene>
    <name evidence="8" type="ORF">ACFOEE_04150</name>
</gene>
<dbReference type="Gene3D" id="1.10.287.950">
    <property type="entry name" value="Methyl-accepting chemotaxis protein"/>
    <property type="match status" value="1"/>
</dbReference>
<dbReference type="SMART" id="SM00283">
    <property type="entry name" value="MA"/>
    <property type="match status" value="1"/>
</dbReference>
<dbReference type="Pfam" id="PF00672">
    <property type="entry name" value="HAMP"/>
    <property type="match status" value="1"/>
</dbReference>
<keyword evidence="9" id="KW-1185">Reference proteome</keyword>
<evidence type="ECO:0000256" key="3">
    <source>
        <dbReference type="ARBA" id="ARBA00029447"/>
    </source>
</evidence>